<proteinExistence type="predicted"/>
<dbReference type="EMBL" id="JAEKJZ010000002">
    <property type="protein sequence ID" value="MBN9671265.1"/>
    <property type="molecule type" value="Genomic_DNA"/>
</dbReference>
<dbReference type="Gene3D" id="3.50.50.60">
    <property type="entry name" value="FAD/NAD(P)-binding domain"/>
    <property type="match status" value="2"/>
</dbReference>
<dbReference type="GO" id="GO:0016491">
    <property type="term" value="F:oxidoreductase activity"/>
    <property type="evidence" value="ECO:0007669"/>
    <property type="project" value="UniProtKB-KW"/>
</dbReference>
<dbReference type="InterPro" id="IPR036188">
    <property type="entry name" value="FAD/NAD-bd_sf"/>
</dbReference>
<dbReference type="AlphaFoldDB" id="A0A939J4K0"/>
<dbReference type="Gene3D" id="3.30.9.10">
    <property type="entry name" value="D-Amino Acid Oxidase, subunit A, domain 2"/>
    <property type="match status" value="1"/>
</dbReference>
<dbReference type="SUPFAM" id="SSF51905">
    <property type="entry name" value="FAD/NAD(P)-binding domain"/>
    <property type="match status" value="1"/>
</dbReference>
<evidence type="ECO:0000256" key="1">
    <source>
        <dbReference type="ARBA" id="ARBA00023002"/>
    </source>
</evidence>
<evidence type="ECO:0000313" key="4">
    <source>
        <dbReference type="Proteomes" id="UP000664096"/>
    </source>
</evidence>
<protein>
    <submittedName>
        <fullName evidence="3">FAD-binding oxidoreductase</fullName>
    </submittedName>
</protein>
<comment type="caution">
    <text evidence="3">The sequence shown here is derived from an EMBL/GenBank/DDBJ whole genome shotgun (WGS) entry which is preliminary data.</text>
</comment>
<gene>
    <name evidence="3" type="ORF">JF539_13040</name>
</gene>
<dbReference type="PANTHER" id="PTHR13847">
    <property type="entry name" value="SARCOSINE DEHYDROGENASE-RELATED"/>
    <property type="match status" value="1"/>
</dbReference>
<sequence length="422" mass="45772">MAKKARQYHSFDVMVLGAGIAGVSTALHLRRLGLDTALVDRTHPGEEASSGHAGIIQRNGFVPHVLPAGLAQLLGLLFGPSRAVTCHPGSLLRLAPWLSRYRKSSNGADADAYSRTIAPLRSLAVEEHLELAGTTNADRFYRRGGWLQLARTDEAYRKTEVERYYARVFGVAYEELAEDGVSALEPGLKRSNLKGLHWPESWSVSNPGGVVDAFWRGFVQEGGSYLRADARKLQRQRGGWLLESERGTVFAPHAVLALGAWSQEVLNGLGETYPLAVLRGYHMHFRAVSGASLSRPVVDIENGFALAPTDRGIRLTTGIELAVRDAPPNAIAVRHAKKRAEELFPLGKALQETPLMGCRTCLPDSLPVIGASPVSPGLWFNFGHAHDGFTLGPVCGRLLAEAIVGKTPAVDLTGLSPLRFWE</sequence>
<dbReference type="Proteomes" id="UP000664096">
    <property type="component" value="Unassembled WGS sequence"/>
</dbReference>
<dbReference type="PANTHER" id="PTHR13847:SF289">
    <property type="entry name" value="GLYCINE OXIDASE"/>
    <property type="match status" value="1"/>
</dbReference>
<dbReference type="InterPro" id="IPR006076">
    <property type="entry name" value="FAD-dep_OxRdtase"/>
</dbReference>
<accession>A0A939J4K0</accession>
<keyword evidence="1" id="KW-0560">Oxidoreductase</keyword>
<name>A0A939J4K0_9HYPH</name>
<dbReference type="Pfam" id="PF01266">
    <property type="entry name" value="DAO"/>
    <property type="match status" value="1"/>
</dbReference>
<reference evidence="3" key="1">
    <citation type="submission" date="2020-12" db="EMBL/GenBank/DDBJ databases">
        <title>Oil enriched cultivation method for isolating marine PHA-producing bacteria.</title>
        <authorList>
            <person name="Zheng W."/>
            <person name="Yu S."/>
            <person name="Huang Y."/>
        </authorList>
    </citation>
    <scope>NUCLEOTIDE SEQUENCE</scope>
    <source>
        <strain evidence="3">SY-2-12</strain>
    </source>
</reference>
<dbReference type="GO" id="GO:0005737">
    <property type="term" value="C:cytoplasm"/>
    <property type="evidence" value="ECO:0007669"/>
    <property type="project" value="TreeGrafter"/>
</dbReference>
<dbReference type="RefSeq" id="WP_207141109.1">
    <property type="nucleotide sequence ID" value="NZ_JAEKJZ010000002.1"/>
</dbReference>
<evidence type="ECO:0000313" key="3">
    <source>
        <dbReference type="EMBL" id="MBN9671265.1"/>
    </source>
</evidence>
<organism evidence="3 4">
    <name type="scientific">Roseibium aggregatum</name>
    <dbReference type="NCBI Taxonomy" id="187304"/>
    <lineage>
        <taxon>Bacteria</taxon>
        <taxon>Pseudomonadati</taxon>
        <taxon>Pseudomonadota</taxon>
        <taxon>Alphaproteobacteria</taxon>
        <taxon>Hyphomicrobiales</taxon>
        <taxon>Stappiaceae</taxon>
        <taxon>Roseibium</taxon>
    </lineage>
</organism>
<evidence type="ECO:0000259" key="2">
    <source>
        <dbReference type="Pfam" id="PF01266"/>
    </source>
</evidence>
<feature type="domain" description="FAD dependent oxidoreductase" evidence="2">
    <location>
        <begin position="12"/>
        <end position="401"/>
    </location>
</feature>